<name>A0A8J4GVL9_9CHLO</name>
<dbReference type="AlphaFoldDB" id="A0A8J4GVL9"/>
<dbReference type="Proteomes" id="UP000722791">
    <property type="component" value="Unassembled WGS sequence"/>
</dbReference>
<feature type="region of interest" description="Disordered" evidence="1">
    <location>
        <begin position="102"/>
        <end position="168"/>
    </location>
</feature>
<protein>
    <submittedName>
        <fullName evidence="2">Uncharacterized protein</fullName>
    </submittedName>
</protein>
<accession>A0A8J4GVL9</accession>
<feature type="compositionally biased region" description="Low complexity" evidence="1">
    <location>
        <begin position="153"/>
        <end position="168"/>
    </location>
</feature>
<organism evidence="2 3">
    <name type="scientific">Volvox reticuliferus</name>
    <dbReference type="NCBI Taxonomy" id="1737510"/>
    <lineage>
        <taxon>Eukaryota</taxon>
        <taxon>Viridiplantae</taxon>
        <taxon>Chlorophyta</taxon>
        <taxon>core chlorophytes</taxon>
        <taxon>Chlorophyceae</taxon>
        <taxon>CS clade</taxon>
        <taxon>Chlamydomonadales</taxon>
        <taxon>Volvocaceae</taxon>
        <taxon>Volvox</taxon>
    </lineage>
</organism>
<comment type="caution">
    <text evidence="2">The sequence shown here is derived from an EMBL/GenBank/DDBJ whole genome shotgun (WGS) entry which is preliminary data.</text>
</comment>
<gene>
    <name evidence="2" type="ORF">Vretimale_17597</name>
</gene>
<reference evidence="2" key="1">
    <citation type="journal article" date="2021" name="Proc. Natl. Acad. Sci. U.S.A.">
        <title>Three genomes in the algal genus Volvox reveal the fate of a haploid sex-determining region after a transition to homothallism.</title>
        <authorList>
            <person name="Yamamoto K."/>
            <person name="Hamaji T."/>
            <person name="Kawai-Toyooka H."/>
            <person name="Matsuzaki R."/>
            <person name="Takahashi F."/>
            <person name="Nishimura Y."/>
            <person name="Kawachi M."/>
            <person name="Noguchi H."/>
            <person name="Minakuchi Y."/>
            <person name="Umen J.G."/>
            <person name="Toyoda A."/>
            <person name="Nozaki H."/>
        </authorList>
    </citation>
    <scope>NUCLEOTIDE SEQUENCE</scope>
    <source>
        <strain evidence="2">NIES-3785</strain>
    </source>
</reference>
<sequence>MPAAEICKPRGSCCSAVASTARSCTASVAEEPLPPPLLDAIVSPLPVAAASAPVGSRGDPEAVINTDGTRTSSEPCDAHVAIAIPYTLAWPSVLMPTVNDAPYGKSSNSTPRKGKLYGSSGGAAAGDVRVESAALHSPPPRASAGDSVATALSPSCCSPPAASAPPAHSAKPQVSLYVNHTPHVAASGHSVPAAGRRGSSAVMVVTTLASSPTQ</sequence>
<evidence type="ECO:0000313" key="2">
    <source>
        <dbReference type="EMBL" id="GIM14786.1"/>
    </source>
</evidence>
<dbReference type="EMBL" id="BNCQ01000059">
    <property type="protein sequence ID" value="GIM14786.1"/>
    <property type="molecule type" value="Genomic_DNA"/>
</dbReference>
<evidence type="ECO:0000256" key="1">
    <source>
        <dbReference type="SAM" id="MobiDB-lite"/>
    </source>
</evidence>
<proteinExistence type="predicted"/>
<evidence type="ECO:0000313" key="3">
    <source>
        <dbReference type="Proteomes" id="UP000722791"/>
    </source>
</evidence>